<evidence type="ECO:0000313" key="2">
    <source>
        <dbReference type="EMBL" id="GIG81952.1"/>
    </source>
</evidence>
<dbReference type="GO" id="GO:0005829">
    <property type="term" value="C:cytosol"/>
    <property type="evidence" value="ECO:0007669"/>
    <property type="project" value="TreeGrafter"/>
</dbReference>
<dbReference type="EMBL" id="BONV01000025">
    <property type="protein sequence ID" value="GIG81952.1"/>
    <property type="molecule type" value="Genomic_DNA"/>
</dbReference>
<protein>
    <recommendedName>
        <fullName evidence="1">Carrier domain-containing protein</fullName>
    </recommendedName>
</protein>
<sequence length="139" mass="15374">MNHRVVVNRDGQYSVWPSETDLPSGWAAEGPAGSRQECLDRIDTIWTDMRPYRSRLREWLATALEKASDGRLTAAEVLGAHTSLVAMGVTSLTMVRLIDAIETEFDVTVDMEQPAALEDLTSLTDHLAELRLSSRTGDS</sequence>
<reference evidence="2 3" key="1">
    <citation type="submission" date="2021-01" db="EMBL/GenBank/DDBJ databases">
        <title>Whole genome shotgun sequence of Planotetraspora kaengkrachanensis NBRC 104272.</title>
        <authorList>
            <person name="Komaki H."/>
            <person name="Tamura T."/>
        </authorList>
    </citation>
    <scope>NUCLEOTIDE SEQUENCE [LARGE SCALE GENOMIC DNA]</scope>
    <source>
        <strain evidence="2 3">NBRC 104272</strain>
    </source>
</reference>
<dbReference type="Proteomes" id="UP000630097">
    <property type="component" value="Unassembled WGS sequence"/>
</dbReference>
<gene>
    <name evidence="2" type="ORF">Pka01_50790</name>
</gene>
<organism evidence="2 3">
    <name type="scientific">Planotetraspora kaengkrachanensis</name>
    <dbReference type="NCBI Taxonomy" id="575193"/>
    <lineage>
        <taxon>Bacteria</taxon>
        <taxon>Bacillati</taxon>
        <taxon>Actinomycetota</taxon>
        <taxon>Actinomycetes</taxon>
        <taxon>Streptosporangiales</taxon>
        <taxon>Streptosporangiaceae</taxon>
        <taxon>Planotetraspora</taxon>
    </lineage>
</organism>
<dbReference type="InterPro" id="IPR037407">
    <property type="entry name" value="MLP_fam"/>
</dbReference>
<dbReference type="InterPro" id="IPR009081">
    <property type="entry name" value="PP-bd_ACP"/>
</dbReference>
<dbReference type="SMART" id="SM00923">
    <property type="entry name" value="MbtH"/>
    <property type="match status" value="1"/>
</dbReference>
<dbReference type="SUPFAM" id="SSF47336">
    <property type="entry name" value="ACP-like"/>
    <property type="match status" value="1"/>
</dbReference>
<comment type="caution">
    <text evidence="2">The sequence shown here is derived from an EMBL/GenBank/DDBJ whole genome shotgun (WGS) entry which is preliminary data.</text>
</comment>
<evidence type="ECO:0000259" key="1">
    <source>
        <dbReference type="PROSITE" id="PS50075"/>
    </source>
</evidence>
<dbReference type="InterPro" id="IPR038020">
    <property type="entry name" value="MbtH-like_sf"/>
</dbReference>
<dbReference type="PANTHER" id="PTHR38444">
    <property type="entry name" value="ENTEROBACTIN BIOSYNTHESIS PROTEIN YBDZ"/>
    <property type="match status" value="1"/>
</dbReference>
<evidence type="ECO:0000313" key="3">
    <source>
        <dbReference type="Proteomes" id="UP000630097"/>
    </source>
</evidence>
<dbReference type="SUPFAM" id="SSF160582">
    <property type="entry name" value="MbtH-like"/>
    <property type="match status" value="1"/>
</dbReference>
<dbReference type="Gene3D" id="1.10.1200.10">
    <property type="entry name" value="ACP-like"/>
    <property type="match status" value="1"/>
</dbReference>
<dbReference type="InterPro" id="IPR036736">
    <property type="entry name" value="ACP-like_sf"/>
</dbReference>
<dbReference type="Pfam" id="PF03621">
    <property type="entry name" value="MbtH"/>
    <property type="match status" value="1"/>
</dbReference>
<dbReference type="InterPro" id="IPR005153">
    <property type="entry name" value="MbtH-like_dom"/>
</dbReference>
<feature type="domain" description="Carrier" evidence="1">
    <location>
        <begin position="50"/>
        <end position="131"/>
    </location>
</feature>
<dbReference type="PROSITE" id="PS50075">
    <property type="entry name" value="CARRIER"/>
    <property type="match status" value="1"/>
</dbReference>
<dbReference type="Gene3D" id="3.90.820.10">
    <property type="entry name" value="Structural Genomics, Unknown Function 30-nov-00 1gh9 Mol_id"/>
    <property type="match status" value="1"/>
</dbReference>
<name>A0A8J3PVV5_9ACTN</name>
<accession>A0A8J3PVV5</accession>
<dbReference type="GO" id="GO:0019290">
    <property type="term" value="P:siderophore biosynthetic process"/>
    <property type="evidence" value="ECO:0007669"/>
    <property type="project" value="TreeGrafter"/>
</dbReference>
<dbReference type="RefSeq" id="WP_203885297.1">
    <property type="nucleotide sequence ID" value="NZ_BAABHH010000008.1"/>
</dbReference>
<dbReference type="AlphaFoldDB" id="A0A8J3PVV5"/>
<proteinExistence type="predicted"/>
<keyword evidence="3" id="KW-1185">Reference proteome</keyword>
<dbReference type="Pfam" id="PF00550">
    <property type="entry name" value="PP-binding"/>
    <property type="match status" value="1"/>
</dbReference>
<dbReference type="PANTHER" id="PTHR38444:SF1">
    <property type="entry name" value="ENTEROBACTIN BIOSYNTHESIS PROTEIN YBDZ"/>
    <property type="match status" value="1"/>
</dbReference>